<proteinExistence type="predicted"/>
<reference evidence="1 2" key="1">
    <citation type="submission" date="2020-04" db="EMBL/GenBank/DDBJ databases">
        <title>Genome sequence of Altibacter aquimarinus strain ALE3EI.</title>
        <authorList>
            <person name="Oh H.-M."/>
            <person name="Jang D."/>
        </authorList>
    </citation>
    <scope>NUCLEOTIDE SEQUENCE [LARGE SCALE GENOMIC DNA]</scope>
    <source>
        <strain evidence="1 2">ALE3EI</strain>
    </source>
</reference>
<dbReference type="Proteomes" id="UP000515514">
    <property type="component" value="Chromosome"/>
</dbReference>
<gene>
    <name evidence="1" type="ORF">ALE3EI_1028</name>
</gene>
<dbReference type="EMBL" id="CP052909">
    <property type="protein sequence ID" value="QNJ97601.1"/>
    <property type="molecule type" value="Genomic_DNA"/>
</dbReference>
<evidence type="ECO:0000313" key="2">
    <source>
        <dbReference type="Proteomes" id="UP000515514"/>
    </source>
</evidence>
<protein>
    <submittedName>
        <fullName evidence="1">Uncharacterized protein</fullName>
    </submittedName>
</protein>
<sequence length="147" mass="16346">MLSPKVYPTKSGIFKIKLIIMKNVITLAVLALLFIGLNGFNKAEEKEGYDIPDLKIEVSDESIKTDGAILGSVIVPVNTEVCINVHNDKTSVRVYPNEQGEFFMNGFDQDVYDIEVIATQNNKTESYIIEDIEIRIGEVTAVGTIDF</sequence>
<accession>A0A7G8PTD5</accession>
<organism evidence="1 2">
    <name type="scientific">Constantimarinum furrinae</name>
    <dbReference type="NCBI Taxonomy" id="2562285"/>
    <lineage>
        <taxon>Bacteria</taxon>
        <taxon>Pseudomonadati</taxon>
        <taxon>Bacteroidota</taxon>
        <taxon>Flavobacteriia</taxon>
        <taxon>Flavobacteriales</taxon>
        <taxon>Flavobacteriaceae</taxon>
        <taxon>Altibacter/Constantimarinum group</taxon>
        <taxon>Constantimarinum</taxon>
    </lineage>
</organism>
<keyword evidence="2" id="KW-1185">Reference proteome</keyword>
<dbReference type="KEGG" id="alti:ALE3EI_1028"/>
<name>A0A7G8PTD5_9FLAO</name>
<dbReference type="AlphaFoldDB" id="A0A7G8PTD5"/>
<evidence type="ECO:0000313" key="1">
    <source>
        <dbReference type="EMBL" id="QNJ97601.1"/>
    </source>
</evidence>